<dbReference type="EMBL" id="CM042021">
    <property type="protein sequence ID" value="KAI3817533.1"/>
    <property type="molecule type" value="Genomic_DNA"/>
</dbReference>
<organism evidence="1 2">
    <name type="scientific">Smallanthus sonchifolius</name>
    <dbReference type="NCBI Taxonomy" id="185202"/>
    <lineage>
        <taxon>Eukaryota</taxon>
        <taxon>Viridiplantae</taxon>
        <taxon>Streptophyta</taxon>
        <taxon>Embryophyta</taxon>
        <taxon>Tracheophyta</taxon>
        <taxon>Spermatophyta</taxon>
        <taxon>Magnoliopsida</taxon>
        <taxon>eudicotyledons</taxon>
        <taxon>Gunneridae</taxon>
        <taxon>Pentapetalae</taxon>
        <taxon>asterids</taxon>
        <taxon>campanulids</taxon>
        <taxon>Asterales</taxon>
        <taxon>Asteraceae</taxon>
        <taxon>Asteroideae</taxon>
        <taxon>Heliantheae alliance</taxon>
        <taxon>Millerieae</taxon>
        <taxon>Smallanthus</taxon>
    </lineage>
</organism>
<reference evidence="2" key="1">
    <citation type="journal article" date="2022" name="Mol. Ecol. Resour.">
        <title>The genomes of chicory, endive, great burdock and yacon provide insights into Asteraceae palaeo-polyploidization history and plant inulin production.</title>
        <authorList>
            <person name="Fan W."/>
            <person name="Wang S."/>
            <person name="Wang H."/>
            <person name="Wang A."/>
            <person name="Jiang F."/>
            <person name="Liu H."/>
            <person name="Zhao H."/>
            <person name="Xu D."/>
            <person name="Zhang Y."/>
        </authorList>
    </citation>
    <scope>NUCLEOTIDE SEQUENCE [LARGE SCALE GENOMIC DNA]</scope>
    <source>
        <strain evidence="2">cv. Yunnan</strain>
    </source>
</reference>
<evidence type="ECO:0000313" key="2">
    <source>
        <dbReference type="Proteomes" id="UP001056120"/>
    </source>
</evidence>
<evidence type="ECO:0000313" key="1">
    <source>
        <dbReference type="EMBL" id="KAI3817533.1"/>
    </source>
</evidence>
<name>A0ACB9JCW8_9ASTR</name>
<dbReference type="Proteomes" id="UP001056120">
    <property type="component" value="Linkage Group LG04"/>
</dbReference>
<reference evidence="1 2" key="2">
    <citation type="journal article" date="2022" name="Mol. Ecol. Resour.">
        <title>The genomes of chicory, endive, great burdock and yacon provide insights into Asteraceae paleo-polyploidization history and plant inulin production.</title>
        <authorList>
            <person name="Fan W."/>
            <person name="Wang S."/>
            <person name="Wang H."/>
            <person name="Wang A."/>
            <person name="Jiang F."/>
            <person name="Liu H."/>
            <person name="Zhao H."/>
            <person name="Xu D."/>
            <person name="Zhang Y."/>
        </authorList>
    </citation>
    <scope>NUCLEOTIDE SEQUENCE [LARGE SCALE GENOMIC DNA]</scope>
    <source>
        <strain evidence="2">cv. Yunnan</strain>
        <tissue evidence="1">Leaves</tissue>
    </source>
</reference>
<keyword evidence="2" id="KW-1185">Reference proteome</keyword>
<proteinExistence type="predicted"/>
<sequence length="394" mass="44041">MEQSAAILIALVIILQVVPRSEGEARAQIINMTCDQQRQHNQTLFIPNFVNMMGRISTLMRNSLNATAVVGTGPGSNYGLAHCYGDLTNQDCILCFSEVRTVLPSCFPNNGGRIYLDGCFMRVQNYSFYHEYTGPNDHSVCGNTTPKNISFQDTVKRAVLNAATDATRDGDYFARIQMPVAGRNESAYVLAECWKTLSPNACRACSDNASASISKCLPWSEGRVLNTGCFMRFAYEMLKLLELIGRIIAIVVSVVSSVVILAVVLMIVLYDKKDLVLYTTSWFSDLDLHTAQSQGVLSDGREIAVKRLFINNKFRAAYFYNEVNMVSSVEHKNLVKLLGYSCSGPETILVYKYLPNMSLDHFIFDEKEGRKLTWEKRSFQNDKSHINTAITGTL</sequence>
<protein>
    <submittedName>
        <fullName evidence="1">Uncharacterized protein</fullName>
    </submittedName>
</protein>
<comment type="caution">
    <text evidence="1">The sequence shown here is derived from an EMBL/GenBank/DDBJ whole genome shotgun (WGS) entry which is preliminary data.</text>
</comment>
<accession>A0ACB9JCW8</accession>
<gene>
    <name evidence="1" type="ORF">L1987_11328</name>
</gene>